<protein>
    <submittedName>
        <fullName evidence="1">Uncharacterized protein</fullName>
    </submittedName>
</protein>
<sequence>MINDIHIILDEPWEHFRMLNLERFHKFRTVNGDEVVINGNQIIIALPIEMED</sequence>
<evidence type="ECO:0000313" key="2">
    <source>
        <dbReference type="Proteomes" id="UP001211420"/>
    </source>
</evidence>
<dbReference type="RefSeq" id="WP_269254321.1">
    <property type="nucleotide sequence ID" value="NZ_JAKHPU010000001.1"/>
</dbReference>
<reference evidence="1 2" key="1">
    <citation type="submission" date="2022-01" db="EMBL/GenBank/DDBJ databases">
        <title>VMRC isolate genome collection.</title>
        <authorList>
            <person name="France M."/>
            <person name="Rutt L."/>
            <person name="Humphrys M."/>
            <person name="Ravel J."/>
        </authorList>
    </citation>
    <scope>NUCLEOTIDE SEQUENCE [LARGE SCALE GENOMIC DNA]</scope>
    <source>
        <strain evidence="1 2">C0172B4</strain>
    </source>
</reference>
<evidence type="ECO:0000313" key="1">
    <source>
        <dbReference type="EMBL" id="MCZ3621359.1"/>
    </source>
</evidence>
<proteinExistence type="predicted"/>
<keyword evidence="2" id="KW-1185">Reference proteome</keyword>
<organism evidence="1 2">
    <name type="scientific">Lactobacillus mulieris</name>
    <dbReference type="NCBI Taxonomy" id="2508708"/>
    <lineage>
        <taxon>Bacteria</taxon>
        <taxon>Bacillati</taxon>
        <taxon>Bacillota</taxon>
        <taxon>Bacilli</taxon>
        <taxon>Lactobacillales</taxon>
        <taxon>Lactobacillaceae</taxon>
        <taxon>Lactobacillus</taxon>
    </lineage>
</organism>
<gene>
    <name evidence="1" type="ORF">L2772_00570</name>
</gene>
<name>A0ABT4K0F4_9LACO</name>
<comment type="caution">
    <text evidence="1">The sequence shown here is derived from an EMBL/GenBank/DDBJ whole genome shotgun (WGS) entry which is preliminary data.</text>
</comment>
<accession>A0ABT4K0F4</accession>
<dbReference type="Proteomes" id="UP001211420">
    <property type="component" value="Unassembled WGS sequence"/>
</dbReference>
<dbReference type="EMBL" id="JAKHPW010000001">
    <property type="protein sequence ID" value="MCZ3621359.1"/>
    <property type="molecule type" value="Genomic_DNA"/>
</dbReference>